<dbReference type="InterPro" id="IPR009388">
    <property type="entry name" value="PSII_PsbY"/>
</dbReference>
<evidence type="ECO:0000256" key="9">
    <source>
        <dbReference type="SAM" id="Phobius"/>
    </source>
</evidence>
<proteinExistence type="inferred from homology"/>
<comment type="subcellular location">
    <subcellularLocation>
        <location evidence="8">Cellular thylakoid membrane</location>
        <topology evidence="8">Single-pass membrane protein</topology>
    </subcellularLocation>
    <subcellularLocation>
        <location evidence="1">Membrane</location>
    </subcellularLocation>
</comment>
<dbReference type="AlphaFoldDB" id="A0A3R5V0J8"/>
<comment type="function">
    <text evidence="8">Loosely associated component of the core of photosystem II (PSII). PSII is a light-driven water plastoquinone oxidoreductase, using light energy to abstract electrons from H(2)O, generating a proton gradient subsequently used for ATP formation.</text>
</comment>
<evidence type="ECO:0000256" key="5">
    <source>
        <dbReference type="ARBA" id="ARBA00023078"/>
    </source>
</evidence>
<keyword evidence="6 8" id="KW-0472">Membrane</keyword>
<feature type="topological domain" description="Lumenal" evidence="8">
    <location>
        <begin position="24"/>
        <end position="36"/>
    </location>
</feature>
<name>A0A3R5V0J8_9STRA</name>
<evidence type="ECO:0000256" key="8">
    <source>
        <dbReference type="HAMAP-Rule" id="MF_00717"/>
    </source>
</evidence>
<reference evidence="10" key="1">
    <citation type="journal article" date="2019" name="Genome Biol. Evol.">
        <title>Plastid Genomes and Proteins Illuminate the Evolution of Eustigmatophyte Algae and Their Bacterial Endosymbionts.</title>
        <authorList>
            <person name="Sevcikova T."/>
            <person name="Yurchenko T."/>
            <person name="Fawley K.P."/>
            <person name="Amaral R."/>
            <person name="Strnad H."/>
            <person name="Santos L.M."/>
            <person name="Fawley M.W."/>
            <person name="Elias M."/>
        </authorList>
    </citation>
    <scope>NUCLEOTIDE SEQUENCE</scope>
    <source>
        <strain evidence="10">ACOI 456</strain>
    </source>
</reference>
<keyword evidence="7 8" id="KW-0604">Photosystem II</keyword>
<evidence type="ECO:0000256" key="6">
    <source>
        <dbReference type="ARBA" id="ARBA00023136"/>
    </source>
</evidence>
<evidence type="ECO:0000256" key="4">
    <source>
        <dbReference type="ARBA" id="ARBA00022989"/>
    </source>
</evidence>
<evidence type="ECO:0000256" key="7">
    <source>
        <dbReference type="ARBA" id="ARBA00023276"/>
    </source>
</evidence>
<evidence type="ECO:0000256" key="2">
    <source>
        <dbReference type="ARBA" id="ARBA00022531"/>
    </source>
</evidence>
<protein>
    <recommendedName>
        <fullName evidence="8">Photosystem II reaction center protein Y</fullName>
    </recommendedName>
</protein>
<dbReference type="GO" id="GO:0009523">
    <property type="term" value="C:photosystem II"/>
    <property type="evidence" value="ECO:0007669"/>
    <property type="project" value="UniProtKB-KW"/>
</dbReference>
<dbReference type="HAMAP" id="MF_00717">
    <property type="entry name" value="PSII_PsbY"/>
    <property type="match status" value="1"/>
</dbReference>
<dbReference type="GO" id="GO:0030145">
    <property type="term" value="F:manganese ion binding"/>
    <property type="evidence" value="ECO:0007669"/>
    <property type="project" value="InterPro"/>
</dbReference>
<keyword evidence="4 8" id="KW-1133">Transmembrane helix</keyword>
<sequence>MDGRILVVFIPVLAAGAWVIYNIGRLALQQFKRATS</sequence>
<organism evidence="10">
    <name type="scientific">Characiopsis acuta</name>
    <dbReference type="NCBI Taxonomy" id="2040456"/>
    <lineage>
        <taxon>Eukaryota</taxon>
        <taxon>Sar</taxon>
        <taxon>Stramenopiles</taxon>
        <taxon>Ochrophyta</taxon>
        <taxon>Eustigmatophyceae</taxon>
        <taxon>Eustigmatales</taxon>
        <taxon>Chlorobotryaceae</taxon>
        <taxon>Characiopsis</taxon>
    </lineage>
</organism>
<feature type="transmembrane region" description="Helical" evidence="9">
    <location>
        <begin position="6"/>
        <end position="28"/>
    </location>
</feature>
<dbReference type="GO" id="GO:0015979">
    <property type="term" value="P:photosynthesis"/>
    <property type="evidence" value="ECO:0007669"/>
    <property type="project" value="UniProtKB-UniRule"/>
</dbReference>
<geneLocation type="plastid" evidence="10"/>
<keyword evidence="3 8" id="KW-0812">Transmembrane</keyword>
<dbReference type="GO" id="GO:0042651">
    <property type="term" value="C:thylakoid membrane"/>
    <property type="evidence" value="ECO:0007669"/>
    <property type="project" value="UniProtKB-UniRule"/>
</dbReference>
<gene>
    <name evidence="8 10" type="primary">psbY</name>
</gene>
<comment type="subunit">
    <text evidence="8">PSII is composed of 1 copy each of membrane proteins PsbA, PsbB, PsbC, PsbD, PsbE, PsbF, PsbH, PsbI, PsbJ, PsbK, PsbL, PsbM, PsbT, PsbY, PsbZ, Psb30/Ycf12, at least 3 peripheral proteins of the oxygen-evolving complex and a large number of cofactors. It forms dimeric complexes.</text>
</comment>
<dbReference type="EMBL" id="MK281452">
    <property type="protein sequence ID" value="QAA11293.1"/>
    <property type="molecule type" value="Genomic_DNA"/>
</dbReference>
<evidence type="ECO:0000313" key="10">
    <source>
        <dbReference type="EMBL" id="QAA11293.1"/>
    </source>
</evidence>
<evidence type="ECO:0000256" key="3">
    <source>
        <dbReference type="ARBA" id="ARBA00022692"/>
    </source>
</evidence>
<accession>A0A3R5V0J8</accession>
<keyword evidence="5 8" id="KW-0793">Thylakoid</keyword>
<keyword evidence="10" id="KW-0934">Plastid</keyword>
<feature type="topological domain" description="Lumenal" evidence="8">
    <location>
        <begin position="1"/>
        <end position="4"/>
    </location>
</feature>
<dbReference type="RefSeq" id="YP_009550362.1">
    <property type="nucleotide sequence ID" value="NC_040294.1"/>
</dbReference>
<keyword evidence="2 8" id="KW-0602">Photosynthesis</keyword>
<comment type="similarity">
    <text evidence="8">Belongs to the PsbY family.</text>
</comment>
<evidence type="ECO:0000256" key="1">
    <source>
        <dbReference type="ARBA" id="ARBA00004370"/>
    </source>
</evidence>
<dbReference type="Pfam" id="PF06298">
    <property type="entry name" value="PsbY"/>
    <property type="match status" value="1"/>
</dbReference>
<dbReference type="GeneID" id="38947323"/>